<sequence length="162" mass="18556">MTIPPQATLQVVTTRWTKHSRGGEAATVRNATPVAFRLPAAEMPLVHGVEMREEDDFRPVESIGDASTEERVRLRVRDGRLTVFTPIPEWYAIPPRPRRPPAVRLAPGEWVRWQLNFRFSSLFGTQDWSYWQDTVNVAYGPVPRDVFLGPPTYEVDERGSLR</sequence>
<evidence type="ECO:0000313" key="2">
    <source>
        <dbReference type="Proteomes" id="UP000698059"/>
    </source>
</evidence>
<organism evidence="1 2">
    <name type="scientific">Oerskovia jenensis</name>
    <dbReference type="NCBI Taxonomy" id="162169"/>
    <lineage>
        <taxon>Bacteria</taxon>
        <taxon>Bacillati</taxon>
        <taxon>Actinomycetota</taxon>
        <taxon>Actinomycetes</taxon>
        <taxon>Micrococcales</taxon>
        <taxon>Cellulomonadaceae</taxon>
        <taxon>Oerskovia</taxon>
    </lineage>
</organism>
<name>A0ABS2LCP1_9CELL</name>
<reference evidence="1 2" key="1">
    <citation type="submission" date="2021-01" db="EMBL/GenBank/DDBJ databases">
        <title>Sequencing the genomes of 1000 actinobacteria strains.</title>
        <authorList>
            <person name="Klenk H.-P."/>
        </authorList>
    </citation>
    <scope>NUCLEOTIDE SEQUENCE [LARGE SCALE GENOMIC DNA]</scope>
    <source>
        <strain evidence="1 2">DSM 46000</strain>
    </source>
</reference>
<proteinExistence type="predicted"/>
<comment type="caution">
    <text evidence="1">The sequence shown here is derived from an EMBL/GenBank/DDBJ whole genome shotgun (WGS) entry which is preliminary data.</text>
</comment>
<dbReference type="RefSeq" id="WP_205306326.1">
    <property type="nucleotide sequence ID" value="NZ_BAAAVF010000018.1"/>
</dbReference>
<dbReference type="Proteomes" id="UP000698059">
    <property type="component" value="Unassembled WGS sequence"/>
</dbReference>
<protein>
    <submittedName>
        <fullName evidence="1">Uncharacterized protein</fullName>
    </submittedName>
</protein>
<accession>A0ABS2LCP1</accession>
<gene>
    <name evidence="1" type="ORF">JOD49_001114</name>
</gene>
<dbReference type="EMBL" id="JAFBBO010000001">
    <property type="protein sequence ID" value="MBM7478194.1"/>
    <property type="molecule type" value="Genomic_DNA"/>
</dbReference>
<evidence type="ECO:0000313" key="1">
    <source>
        <dbReference type="EMBL" id="MBM7478194.1"/>
    </source>
</evidence>
<keyword evidence="2" id="KW-1185">Reference proteome</keyword>